<dbReference type="GO" id="GO:0008092">
    <property type="term" value="F:cytoskeletal protein binding"/>
    <property type="evidence" value="ECO:0007669"/>
    <property type="project" value="TreeGrafter"/>
</dbReference>
<protein>
    <submittedName>
        <fullName evidence="1">Uncharacterized protein</fullName>
    </submittedName>
</protein>
<gene>
    <name evidence="1" type="ORF">OCTVUL_1B018568</name>
</gene>
<dbReference type="PANTHER" id="PTHR31508:SF2">
    <property type="entry name" value="PROTEIN PITCHFORK"/>
    <property type="match status" value="1"/>
</dbReference>
<organism evidence="1 2">
    <name type="scientific">Octopus vulgaris</name>
    <name type="common">Common octopus</name>
    <dbReference type="NCBI Taxonomy" id="6645"/>
    <lineage>
        <taxon>Eukaryota</taxon>
        <taxon>Metazoa</taxon>
        <taxon>Spiralia</taxon>
        <taxon>Lophotrochozoa</taxon>
        <taxon>Mollusca</taxon>
        <taxon>Cephalopoda</taxon>
        <taxon>Coleoidea</taxon>
        <taxon>Octopodiformes</taxon>
        <taxon>Octopoda</taxon>
        <taxon>Incirrata</taxon>
        <taxon>Octopodidae</taxon>
        <taxon>Octopus</taxon>
    </lineage>
</organism>
<keyword evidence="2" id="KW-1185">Reference proteome</keyword>
<evidence type="ECO:0000313" key="2">
    <source>
        <dbReference type="Proteomes" id="UP001162480"/>
    </source>
</evidence>
<dbReference type="Proteomes" id="UP001162480">
    <property type="component" value="Chromosome 13"/>
</dbReference>
<dbReference type="PANTHER" id="PTHR31508">
    <property type="entry name" value="PROTEIN PITCHFORK"/>
    <property type="match status" value="1"/>
</dbReference>
<evidence type="ECO:0000313" key="1">
    <source>
        <dbReference type="EMBL" id="CAI9731579.1"/>
    </source>
</evidence>
<dbReference type="InterPro" id="IPR033602">
    <property type="entry name" value="CIMAP3"/>
</dbReference>
<dbReference type="AlphaFoldDB" id="A0AA36BCM5"/>
<reference evidence="1" key="1">
    <citation type="submission" date="2023-08" db="EMBL/GenBank/DDBJ databases">
        <authorList>
            <person name="Alioto T."/>
            <person name="Alioto T."/>
            <person name="Gomez Garrido J."/>
        </authorList>
    </citation>
    <scope>NUCLEOTIDE SEQUENCE</scope>
</reference>
<accession>A0AA36BCM5</accession>
<sequence length="212" mass="24236">MDPGGLQVSLSAFLPKAKNSGHVVFESFQDRDVYPFMVPASKFLIKHLQPKGYPLVGPGRYENEASLIPCPTQYQRRCTEMKTFEPAAKPFGFGSERNLNHSKPSYLSPTTYNIDTVRNRKVSHHQSFGKAPIFLPEITIKSTIPQNTDKLYTTSEEQKHHQKLAYLKLYCDIRFMLHHTTCGVHNPSQVFYPINNFKTMIQQVAKDQLSTE</sequence>
<name>A0AA36BCM5_OCTVU</name>
<proteinExistence type="predicted"/>
<dbReference type="EMBL" id="OX597826">
    <property type="protein sequence ID" value="CAI9731579.1"/>
    <property type="molecule type" value="Genomic_DNA"/>
</dbReference>
<dbReference type="GO" id="GO:0031344">
    <property type="term" value="P:regulation of cell projection organization"/>
    <property type="evidence" value="ECO:0007669"/>
    <property type="project" value="TreeGrafter"/>
</dbReference>